<feature type="transmembrane region" description="Helical" evidence="1">
    <location>
        <begin position="264"/>
        <end position="289"/>
    </location>
</feature>
<keyword evidence="1" id="KW-0472">Membrane</keyword>
<feature type="transmembrane region" description="Helical" evidence="1">
    <location>
        <begin position="434"/>
        <end position="452"/>
    </location>
</feature>
<accession>A0A7M4DDX6</accession>
<dbReference type="Proteomes" id="UP000419743">
    <property type="component" value="Unassembled WGS sequence"/>
</dbReference>
<evidence type="ECO:0000313" key="2">
    <source>
        <dbReference type="EMBL" id="VZO35090.1"/>
    </source>
</evidence>
<gene>
    <name evidence="2" type="ORF">HALOF300_00316</name>
</gene>
<evidence type="ECO:0008006" key="4">
    <source>
        <dbReference type="Google" id="ProtNLM"/>
    </source>
</evidence>
<feature type="transmembrane region" description="Helical" evidence="1">
    <location>
        <begin position="65"/>
        <end position="88"/>
    </location>
</feature>
<keyword evidence="1" id="KW-0812">Transmembrane</keyword>
<keyword evidence="1" id="KW-1133">Transmembrane helix</keyword>
<reference evidence="2 3" key="1">
    <citation type="submission" date="2019-11" db="EMBL/GenBank/DDBJ databases">
        <authorList>
            <person name="Criscuolo A."/>
        </authorList>
    </citation>
    <scope>NUCLEOTIDE SEQUENCE [LARGE SCALE GENOMIC DNA]</scope>
    <source>
        <strain evidence="2">CIP111667</strain>
    </source>
</reference>
<feature type="transmembrane region" description="Helical" evidence="1">
    <location>
        <begin position="296"/>
        <end position="321"/>
    </location>
</feature>
<dbReference type="EMBL" id="CACRYJ010000006">
    <property type="protein sequence ID" value="VZO35090.1"/>
    <property type="molecule type" value="Genomic_DNA"/>
</dbReference>
<feature type="transmembrane region" description="Helical" evidence="1">
    <location>
        <begin position="410"/>
        <end position="428"/>
    </location>
</feature>
<dbReference type="AlphaFoldDB" id="A0A7M4DDX6"/>
<dbReference type="RefSeq" id="WP_156738893.1">
    <property type="nucleotide sequence ID" value="NZ_CACRYJ010000006.1"/>
</dbReference>
<protein>
    <recommendedName>
        <fullName evidence="4">Integral membrane protein</fullName>
    </recommendedName>
</protein>
<organism evidence="2 3">
    <name type="scientific">Occultella aeris</name>
    <dbReference type="NCBI Taxonomy" id="2761496"/>
    <lineage>
        <taxon>Bacteria</taxon>
        <taxon>Bacillati</taxon>
        <taxon>Actinomycetota</taxon>
        <taxon>Actinomycetes</taxon>
        <taxon>Micrococcales</taxon>
        <taxon>Ruaniaceae</taxon>
        <taxon>Occultella</taxon>
    </lineage>
</organism>
<sequence length="469" mass="48534">MDTDHERSAATGAAPDADPAALAERLRALEAENAALRQRLEAAAALPAATTDAPRGSRAPGRLRAAGAVVLIALGAVLAPVAVIAAWAERTLTDTDRYVATVAPLAADPVLQSALSGRLTGLVMEQIDVGALLDEISTAMDDNGIAPRASAALGALEAPLTSGVQNFVREAADRVVQSDQFEAVWEQANRTAHEQMVAVMQGADGALLQIGDDGQLSIQLGPMIELVKERLVEAGLGIAASIPQVNASFTVMQTSQLVEVQNRYAQVVALGMWLPWIVLILLAAGVLVANRKMRTLVVAGLALAASMLVLGLALTIARGLYLDALSGVVLRLDAAEVVFDQVVSFLRVTLRTVGVLGIVVAIAAYLAGSSKSARALRAGLGRGLDGARGFAEGRGVSTGPVGLWLGRHKGVLRAVVVIIAALVILLAGSPTPALILWVAIVAGLLLVLLELLSRRAPEMSSDTHAQAST</sequence>
<proteinExistence type="predicted"/>
<keyword evidence="3" id="KW-1185">Reference proteome</keyword>
<name>A0A7M4DDX6_9MICO</name>
<evidence type="ECO:0000256" key="1">
    <source>
        <dbReference type="SAM" id="Phobius"/>
    </source>
</evidence>
<evidence type="ECO:0000313" key="3">
    <source>
        <dbReference type="Proteomes" id="UP000419743"/>
    </source>
</evidence>
<comment type="caution">
    <text evidence="2">The sequence shown here is derived from an EMBL/GenBank/DDBJ whole genome shotgun (WGS) entry which is preliminary data.</text>
</comment>
<feature type="transmembrane region" description="Helical" evidence="1">
    <location>
        <begin position="348"/>
        <end position="367"/>
    </location>
</feature>